<reference evidence="1" key="1">
    <citation type="submission" date="2019-03" db="EMBL/GenBank/DDBJ databases">
        <title>Single cell metagenomics reveals metabolic interactions within the superorganism composed of flagellate Streblomastix strix and complex community of Bacteroidetes bacteria on its surface.</title>
        <authorList>
            <person name="Treitli S.C."/>
            <person name="Kolisko M."/>
            <person name="Husnik F."/>
            <person name="Keeling P."/>
            <person name="Hampl V."/>
        </authorList>
    </citation>
    <scope>NUCLEOTIDE SEQUENCE</scope>
    <source>
        <strain evidence="1">STM</strain>
    </source>
</reference>
<dbReference type="Pfam" id="PF02620">
    <property type="entry name" value="YceD"/>
    <property type="match status" value="1"/>
</dbReference>
<sequence>MGKFDAYKLDLKGMQTDVAVYEFSLDNLFFANIDGPEVQKGKVKATVTVRKVSQAYELNFQTQGIVRVPCDRCLDDVEQPVESSNNKLIVKFGREYAEESDNLIVIPEKEGCINVAWFIYEFIALAVPMKHVHPPGKCNKAMTGKLQNHLRVKGEEADEEIDLPDDEMNIDTVDVAVRDSGDDE</sequence>
<accession>A0A5J4SBU9</accession>
<dbReference type="EMBL" id="SNRY01000260">
    <property type="protein sequence ID" value="KAA6343629.1"/>
    <property type="molecule type" value="Genomic_DNA"/>
</dbReference>
<gene>
    <name evidence="1" type="ORF">EZS27_008696</name>
</gene>
<dbReference type="InterPro" id="IPR003772">
    <property type="entry name" value="YceD"/>
</dbReference>
<comment type="caution">
    <text evidence="1">The sequence shown here is derived from an EMBL/GenBank/DDBJ whole genome shotgun (WGS) entry which is preliminary data.</text>
</comment>
<dbReference type="AlphaFoldDB" id="A0A5J4SBU9"/>
<evidence type="ECO:0000313" key="1">
    <source>
        <dbReference type="EMBL" id="KAA6343629.1"/>
    </source>
</evidence>
<proteinExistence type="predicted"/>
<name>A0A5J4SBU9_9ZZZZ</name>
<protein>
    <recommendedName>
        <fullName evidence="2">DUF177 domain-containing protein</fullName>
    </recommendedName>
</protein>
<evidence type="ECO:0008006" key="2">
    <source>
        <dbReference type="Google" id="ProtNLM"/>
    </source>
</evidence>
<organism evidence="1">
    <name type="scientific">termite gut metagenome</name>
    <dbReference type="NCBI Taxonomy" id="433724"/>
    <lineage>
        <taxon>unclassified sequences</taxon>
        <taxon>metagenomes</taxon>
        <taxon>organismal metagenomes</taxon>
    </lineage>
</organism>